<evidence type="ECO:0000256" key="1">
    <source>
        <dbReference type="SAM" id="MobiDB-lite"/>
    </source>
</evidence>
<dbReference type="GeneID" id="66077294"/>
<evidence type="ECO:0000313" key="2">
    <source>
        <dbReference type="EMBL" id="KAG7091815.1"/>
    </source>
</evidence>
<feature type="compositionally biased region" description="Basic and acidic residues" evidence="1">
    <location>
        <begin position="114"/>
        <end position="123"/>
    </location>
</feature>
<protein>
    <submittedName>
        <fullName evidence="2">Uncharacterized protein</fullName>
    </submittedName>
</protein>
<feature type="region of interest" description="Disordered" evidence="1">
    <location>
        <begin position="1"/>
        <end position="44"/>
    </location>
</feature>
<gene>
    <name evidence="2" type="ORF">E1B28_008218</name>
</gene>
<feature type="region of interest" description="Disordered" evidence="1">
    <location>
        <begin position="284"/>
        <end position="372"/>
    </location>
</feature>
<evidence type="ECO:0000313" key="3">
    <source>
        <dbReference type="Proteomes" id="UP001049176"/>
    </source>
</evidence>
<comment type="caution">
    <text evidence="2">The sequence shown here is derived from an EMBL/GenBank/DDBJ whole genome shotgun (WGS) entry which is preliminary data.</text>
</comment>
<dbReference type="EMBL" id="CM032185">
    <property type="protein sequence ID" value="KAG7091815.1"/>
    <property type="molecule type" value="Genomic_DNA"/>
</dbReference>
<dbReference type="KEGG" id="more:E1B28_008218"/>
<feature type="compositionally biased region" description="Low complexity" evidence="1">
    <location>
        <begin position="29"/>
        <end position="44"/>
    </location>
</feature>
<organism evidence="2 3">
    <name type="scientific">Marasmius oreades</name>
    <name type="common">fairy-ring Marasmius</name>
    <dbReference type="NCBI Taxonomy" id="181124"/>
    <lineage>
        <taxon>Eukaryota</taxon>
        <taxon>Fungi</taxon>
        <taxon>Dikarya</taxon>
        <taxon>Basidiomycota</taxon>
        <taxon>Agaricomycotina</taxon>
        <taxon>Agaricomycetes</taxon>
        <taxon>Agaricomycetidae</taxon>
        <taxon>Agaricales</taxon>
        <taxon>Marasmiineae</taxon>
        <taxon>Marasmiaceae</taxon>
        <taxon>Marasmius</taxon>
    </lineage>
</organism>
<accession>A0A9P7RY21</accession>
<dbReference type="RefSeq" id="XP_043008285.1">
    <property type="nucleotide sequence ID" value="XM_043153002.1"/>
</dbReference>
<dbReference type="Proteomes" id="UP001049176">
    <property type="component" value="Chromosome 5"/>
</dbReference>
<feature type="region of interest" description="Disordered" evidence="1">
    <location>
        <begin position="212"/>
        <end position="239"/>
    </location>
</feature>
<proteinExistence type="predicted"/>
<feature type="compositionally biased region" description="Polar residues" evidence="1">
    <location>
        <begin position="284"/>
        <end position="319"/>
    </location>
</feature>
<feature type="compositionally biased region" description="Polar residues" evidence="1">
    <location>
        <begin position="362"/>
        <end position="372"/>
    </location>
</feature>
<feature type="region of interest" description="Disordered" evidence="1">
    <location>
        <begin position="68"/>
        <end position="129"/>
    </location>
</feature>
<feature type="compositionally biased region" description="Low complexity" evidence="1">
    <location>
        <begin position="326"/>
        <end position="346"/>
    </location>
</feature>
<name>A0A9P7RY21_9AGAR</name>
<reference evidence="2" key="1">
    <citation type="journal article" date="2021" name="Genome Biol. Evol.">
        <title>The assembled and annotated genome of the fairy-ring fungus Marasmius oreades.</title>
        <authorList>
            <person name="Hiltunen M."/>
            <person name="Ament-Velasquez S.L."/>
            <person name="Johannesson H."/>
        </authorList>
    </citation>
    <scope>NUCLEOTIDE SEQUENCE</scope>
    <source>
        <strain evidence="2">03SP1</strain>
    </source>
</reference>
<feature type="compositionally biased region" description="Pro residues" evidence="1">
    <location>
        <begin position="18"/>
        <end position="28"/>
    </location>
</feature>
<keyword evidence="3" id="KW-1185">Reference proteome</keyword>
<dbReference type="AlphaFoldDB" id="A0A9P7RY21"/>
<sequence>MLNTSGLFSSSVQSVVNPSPPSPTPPTDRPSTVTVPSEVVPSSPVPAALIVRPFMLVSITPSGSVVAPCPPDPAPSTVTRPAPSEPSIQKLHSFPEMSADSLSRVSEASDNDNSEDKSDKGRDNTQGAMAKVSNVVCGEKRGVSRQSTLPKVKLEILECSGTIRVTSISAMPPDISSSRDLPAYLGPEKMAEFHNVFQEYAKTLYDEEDIKNRVWDDPSQPPTIPKVDDNSNKPPLTSTSSRLVVSASAHTLTLLLHPMSGLEERGIMSSNILHKTSSASSMDIYAESQTPEATVCSPPNQSTSFMPQLSNPLSSQPMAITSGLEPSSCPSITSSQSASTQLATAPLQSEATPLTASDPYPATSTPAEKSVGNSHMVVSPQSMHGISAPADPSSTAFSLFLRHPSSPFSPSLFHFKYMFYSL</sequence>